<dbReference type="InterPro" id="IPR002575">
    <property type="entry name" value="Aminoglycoside_PTrfase"/>
</dbReference>
<keyword evidence="9" id="KW-0460">Magnesium</keyword>
<dbReference type="PANTHER" id="PTHR21310:SF41">
    <property type="entry name" value="3'-PHOSPHOTRANSFERASE, PUTATIVE-RELATED"/>
    <property type="match status" value="1"/>
</dbReference>
<dbReference type="GO" id="GO:0005524">
    <property type="term" value="F:ATP binding"/>
    <property type="evidence" value="ECO:0007669"/>
    <property type="project" value="UniProtKB-KW"/>
</dbReference>
<dbReference type="InterPro" id="IPR024165">
    <property type="entry name" value="Kan/Strep_kinase"/>
</dbReference>
<comment type="similarity">
    <text evidence="1 7">Belongs to the aminoglycoside phosphotransferase family.</text>
</comment>
<feature type="domain" description="Aminoglycoside phosphotransferase" evidence="11">
    <location>
        <begin position="14"/>
        <end position="211"/>
    </location>
</feature>
<keyword evidence="5 7" id="KW-0067">ATP-binding</keyword>
<organism evidence="12 13">
    <name type="scientific">Streptomyces cacaoi</name>
    <dbReference type="NCBI Taxonomy" id="1898"/>
    <lineage>
        <taxon>Bacteria</taxon>
        <taxon>Bacillati</taxon>
        <taxon>Actinomycetota</taxon>
        <taxon>Actinomycetes</taxon>
        <taxon>Kitasatosporales</taxon>
        <taxon>Streptomycetaceae</taxon>
        <taxon>Streptomyces</taxon>
    </lineage>
</organism>
<evidence type="ECO:0000256" key="9">
    <source>
        <dbReference type="PIRSR" id="PIRSR000706-2"/>
    </source>
</evidence>
<dbReference type="GO" id="GO:0046677">
    <property type="term" value="P:response to antibiotic"/>
    <property type="evidence" value="ECO:0007669"/>
    <property type="project" value="UniProtKB-KW"/>
</dbReference>
<feature type="binding site" evidence="9">
    <location>
        <position position="186"/>
    </location>
    <ligand>
        <name>Mg(2+)</name>
        <dbReference type="ChEBI" id="CHEBI:18420"/>
    </ligand>
</feature>
<dbReference type="Gene3D" id="3.30.200.20">
    <property type="entry name" value="Phosphorylase Kinase, domain 1"/>
    <property type="match status" value="1"/>
</dbReference>
<dbReference type="EMBL" id="BJMM01000019">
    <property type="protein sequence ID" value="GEB51317.1"/>
    <property type="molecule type" value="Genomic_DNA"/>
</dbReference>
<evidence type="ECO:0000313" key="13">
    <source>
        <dbReference type="Proteomes" id="UP000319210"/>
    </source>
</evidence>
<dbReference type="Pfam" id="PF01636">
    <property type="entry name" value="APH"/>
    <property type="match status" value="1"/>
</dbReference>
<keyword evidence="13" id="KW-1185">Reference proteome</keyword>
<gene>
    <name evidence="12" type="ORF">SCA03_38680</name>
</gene>
<feature type="compositionally biased region" description="Low complexity" evidence="10">
    <location>
        <begin position="225"/>
        <end position="253"/>
    </location>
</feature>
<dbReference type="CDD" id="cd05150">
    <property type="entry name" value="APH"/>
    <property type="match status" value="1"/>
</dbReference>
<keyword evidence="9" id="KW-0479">Metal-binding</keyword>
<dbReference type="InterPro" id="IPR011009">
    <property type="entry name" value="Kinase-like_dom_sf"/>
</dbReference>
<dbReference type="Gene3D" id="3.90.1200.10">
    <property type="match status" value="1"/>
</dbReference>
<keyword evidence="3 7" id="KW-0547">Nucleotide-binding</keyword>
<evidence type="ECO:0000256" key="5">
    <source>
        <dbReference type="ARBA" id="ARBA00022840"/>
    </source>
</evidence>
<evidence type="ECO:0000256" key="10">
    <source>
        <dbReference type="SAM" id="MobiDB-lite"/>
    </source>
</evidence>
<dbReference type="GO" id="GO:0016773">
    <property type="term" value="F:phosphotransferase activity, alcohol group as acceptor"/>
    <property type="evidence" value="ECO:0007669"/>
    <property type="project" value="InterPro"/>
</dbReference>
<feature type="active site" description="Proton acceptor" evidence="8">
    <location>
        <position position="181"/>
    </location>
</feature>
<dbReference type="AlphaFoldDB" id="A0A4Y3R330"/>
<dbReference type="InterPro" id="IPR051678">
    <property type="entry name" value="AGP_Transferase"/>
</dbReference>
<keyword evidence="2 7" id="KW-0808">Transferase</keyword>
<dbReference type="GO" id="GO:0046872">
    <property type="term" value="F:metal ion binding"/>
    <property type="evidence" value="ECO:0007669"/>
    <property type="project" value="UniProtKB-KW"/>
</dbReference>
<reference evidence="12 13" key="1">
    <citation type="submission" date="2019-06" db="EMBL/GenBank/DDBJ databases">
        <title>Whole genome shotgun sequence of Streptomyces cacaoi subsp. cacaoi NBRC 12748.</title>
        <authorList>
            <person name="Hosoyama A."/>
            <person name="Uohara A."/>
            <person name="Ohji S."/>
            <person name="Ichikawa N."/>
        </authorList>
    </citation>
    <scope>NUCLEOTIDE SEQUENCE [LARGE SCALE GENOMIC DNA]</scope>
    <source>
        <strain evidence="12 13">NBRC 12748</strain>
    </source>
</reference>
<dbReference type="SUPFAM" id="SSF56112">
    <property type="entry name" value="Protein kinase-like (PK-like)"/>
    <property type="match status" value="1"/>
</dbReference>
<dbReference type="Proteomes" id="UP000319210">
    <property type="component" value="Unassembled WGS sequence"/>
</dbReference>
<evidence type="ECO:0000256" key="4">
    <source>
        <dbReference type="ARBA" id="ARBA00022777"/>
    </source>
</evidence>
<sequence>MLPGSGGSGREWDAVAAGESGAAVFRRSDGAAYAKCVPPERSSGLGAERDRVAWLAGTGIPGPEVLEWASREAGACLVTSTVPGVPADTLTSGALRAAWPALVRLLRRIHELPPGDCPFERRLETMVRVAEDVVRRGAVEPAFLAEEQRGVPAATLLADLRAELPARLAQEEADLAVCHGDACLPNFLVDPDTSLCTGVIDLGRLGVADRWPCCAPVRRRPGPVTTARTPTASSPSTARPTGTGSASISTSTR</sequence>
<feature type="region of interest" description="Disordered" evidence="10">
    <location>
        <begin position="219"/>
        <end position="253"/>
    </location>
</feature>
<protein>
    <submittedName>
        <fullName evidence="12">APH(3'') family aminoglycoside O-phosphotransferase</fullName>
    </submittedName>
</protein>
<evidence type="ECO:0000256" key="6">
    <source>
        <dbReference type="ARBA" id="ARBA00023251"/>
    </source>
</evidence>
<name>A0A4Y3R330_STRCI</name>
<keyword evidence="6 7" id="KW-0046">Antibiotic resistance</keyword>
<comment type="caution">
    <text evidence="12">The sequence shown here is derived from an EMBL/GenBank/DDBJ whole genome shotgun (WGS) entry which is preliminary data.</text>
</comment>
<evidence type="ECO:0000259" key="11">
    <source>
        <dbReference type="Pfam" id="PF01636"/>
    </source>
</evidence>
<dbReference type="PANTHER" id="PTHR21310">
    <property type="entry name" value="AMINOGLYCOSIDE PHOSPHOTRANSFERASE-RELATED-RELATED"/>
    <property type="match status" value="1"/>
</dbReference>
<keyword evidence="4 7" id="KW-0418">Kinase</keyword>
<evidence type="ECO:0000256" key="7">
    <source>
        <dbReference type="PIRNR" id="PIRNR000706"/>
    </source>
</evidence>
<evidence type="ECO:0000256" key="3">
    <source>
        <dbReference type="ARBA" id="ARBA00022741"/>
    </source>
</evidence>
<evidence type="ECO:0000256" key="1">
    <source>
        <dbReference type="ARBA" id="ARBA00006219"/>
    </source>
</evidence>
<feature type="binding site" evidence="9">
    <location>
        <position position="201"/>
    </location>
    <ligand>
        <name>Mg(2+)</name>
        <dbReference type="ChEBI" id="CHEBI:18420"/>
    </ligand>
</feature>
<accession>A0A4Y3R330</accession>
<evidence type="ECO:0000256" key="2">
    <source>
        <dbReference type="ARBA" id="ARBA00022679"/>
    </source>
</evidence>
<evidence type="ECO:0000256" key="8">
    <source>
        <dbReference type="PIRSR" id="PIRSR000706-1"/>
    </source>
</evidence>
<dbReference type="GO" id="GO:0016301">
    <property type="term" value="F:kinase activity"/>
    <property type="evidence" value="ECO:0007669"/>
    <property type="project" value="UniProtKB-KW"/>
</dbReference>
<proteinExistence type="inferred from homology"/>
<dbReference type="PIRSF" id="PIRSF000706">
    <property type="entry name" value="Kanamycin_kin"/>
    <property type="match status" value="1"/>
</dbReference>
<evidence type="ECO:0000313" key="12">
    <source>
        <dbReference type="EMBL" id="GEB51317.1"/>
    </source>
</evidence>